<accession>A0A8T0TJM4</accession>
<gene>
    <name evidence="1" type="ORF">PVAP13_4NG280700</name>
</gene>
<protein>
    <submittedName>
        <fullName evidence="1">Uncharacterized protein</fullName>
    </submittedName>
</protein>
<proteinExistence type="predicted"/>
<sequence length="141" mass="15534">MVEEEAVCSFCVVDLSSSSSLEEKWQRTGKRRKQQPTADQALKIRVCSGHFWRKWQPVADCGASGWRSELRIMAPGRGAWPGCGYAPFTFGALGDVYVCENERKEGSVGVCLGPTAYDSVKMTYASMGCGSMDGDKRKYGR</sequence>
<keyword evidence="2" id="KW-1185">Reference proteome</keyword>
<evidence type="ECO:0000313" key="2">
    <source>
        <dbReference type="Proteomes" id="UP000823388"/>
    </source>
</evidence>
<name>A0A8T0TJM4_PANVG</name>
<evidence type="ECO:0000313" key="1">
    <source>
        <dbReference type="EMBL" id="KAG2608169.1"/>
    </source>
</evidence>
<dbReference type="AlphaFoldDB" id="A0A8T0TJM4"/>
<dbReference type="OrthoDB" id="10520145at2759"/>
<organism evidence="1 2">
    <name type="scientific">Panicum virgatum</name>
    <name type="common">Blackwell switchgrass</name>
    <dbReference type="NCBI Taxonomy" id="38727"/>
    <lineage>
        <taxon>Eukaryota</taxon>
        <taxon>Viridiplantae</taxon>
        <taxon>Streptophyta</taxon>
        <taxon>Embryophyta</taxon>
        <taxon>Tracheophyta</taxon>
        <taxon>Spermatophyta</taxon>
        <taxon>Magnoliopsida</taxon>
        <taxon>Liliopsida</taxon>
        <taxon>Poales</taxon>
        <taxon>Poaceae</taxon>
        <taxon>PACMAD clade</taxon>
        <taxon>Panicoideae</taxon>
        <taxon>Panicodae</taxon>
        <taxon>Paniceae</taxon>
        <taxon>Panicinae</taxon>
        <taxon>Panicum</taxon>
        <taxon>Panicum sect. Hiantes</taxon>
    </lineage>
</organism>
<reference evidence="1" key="1">
    <citation type="submission" date="2020-05" db="EMBL/GenBank/DDBJ databases">
        <title>WGS assembly of Panicum virgatum.</title>
        <authorList>
            <person name="Lovell J.T."/>
            <person name="Jenkins J."/>
            <person name="Shu S."/>
            <person name="Juenger T.E."/>
            <person name="Schmutz J."/>
        </authorList>
    </citation>
    <scope>NUCLEOTIDE SEQUENCE</scope>
    <source>
        <strain evidence="1">AP13</strain>
    </source>
</reference>
<dbReference type="Proteomes" id="UP000823388">
    <property type="component" value="Chromosome 4N"/>
</dbReference>
<dbReference type="EMBL" id="CM029044">
    <property type="protein sequence ID" value="KAG2608169.1"/>
    <property type="molecule type" value="Genomic_DNA"/>
</dbReference>
<comment type="caution">
    <text evidence="1">The sequence shown here is derived from an EMBL/GenBank/DDBJ whole genome shotgun (WGS) entry which is preliminary data.</text>
</comment>